<evidence type="ECO:0000313" key="7">
    <source>
        <dbReference type="Proteomes" id="UP000050509"/>
    </source>
</evidence>
<organism evidence="6 7">
    <name type="scientific">Kouleothrix aurantiaca</name>
    <dbReference type="NCBI Taxonomy" id="186479"/>
    <lineage>
        <taxon>Bacteria</taxon>
        <taxon>Bacillati</taxon>
        <taxon>Chloroflexota</taxon>
        <taxon>Chloroflexia</taxon>
        <taxon>Chloroflexales</taxon>
        <taxon>Roseiflexineae</taxon>
        <taxon>Roseiflexaceae</taxon>
        <taxon>Kouleothrix</taxon>
    </lineage>
</organism>
<dbReference type="SUPFAM" id="SSF51905">
    <property type="entry name" value="FAD/NAD(P)-binding domain"/>
    <property type="match status" value="1"/>
</dbReference>
<name>A0A0N8PS90_9CHLR</name>
<sequence length="518" mass="56465">MNLYYYRAGSAPAEARTLDADLCVVGATAAGVAAAVAATRLGRTAVLIEHGGAVGGMTAGGLSMTDIGNKRAIGGLSREFYRRCGAHYGEAEEWRFEPHVASAVLADLLAEAGVTLFTRQPLAGVEMDGQRITSITTEGGLTVRARMFLDTSYEGDLLARAGVSYTVGRESNAQYGETLNGVQIHPTHQFDLPVDPYITPGDPASGLLPGIEAAPAEPPGTGDHRVQAYNFRLCLTRAPGNRISFEKPDGYDRREYELLARYFAAGWGAEVFRKFDPIRGEKVDMNNHGGLSSDFIGRNYAYPEASYAERERIFQAHVTYQQGYMWFMANDPAVPPAIRERWAEWGLAADEFTATGGWPHQLYVREARRMLGDYVMTEHDCRGATAADDVVALAAYTMDSHNCRRFVRDGRVWNEGDVQVAGFPPYPISYRAIVPRRGECENLLVPVCLSSSHIAYGSIRMEPVFMILGQSAAAAANLAIAGGCAVQDVPYSQLREQLQRDGQVLSWDDLAGELGEVV</sequence>
<keyword evidence="6" id="KW-0456">Lyase</keyword>
<evidence type="ECO:0000256" key="1">
    <source>
        <dbReference type="ARBA" id="ARBA00022485"/>
    </source>
</evidence>
<dbReference type="GO" id="GO:0051539">
    <property type="term" value="F:4 iron, 4 sulfur cluster binding"/>
    <property type="evidence" value="ECO:0007669"/>
    <property type="project" value="UniProtKB-KW"/>
</dbReference>
<evidence type="ECO:0000313" key="6">
    <source>
        <dbReference type="EMBL" id="KPV52061.1"/>
    </source>
</evidence>
<dbReference type="PANTHER" id="PTHR43498">
    <property type="entry name" value="FERREDOXIN:COB-COM HETERODISULFIDE REDUCTASE SUBUNIT A"/>
    <property type="match status" value="1"/>
</dbReference>
<reference evidence="6 7" key="1">
    <citation type="submission" date="2015-09" db="EMBL/GenBank/DDBJ databases">
        <title>Draft genome sequence of Kouleothrix aurantiaca JCM 19913.</title>
        <authorList>
            <person name="Hemp J."/>
        </authorList>
    </citation>
    <scope>NUCLEOTIDE SEQUENCE [LARGE SCALE GENOMIC DNA]</scope>
    <source>
        <strain evidence="6 7">COM-B</strain>
    </source>
</reference>
<dbReference type="InterPro" id="IPR036188">
    <property type="entry name" value="FAD/NAD-bd_sf"/>
</dbReference>
<keyword evidence="4" id="KW-0408">Iron</keyword>
<evidence type="ECO:0000256" key="2">
    <source>
        <dbReference type="ARBA" id="ARBA00022723"/>
    </source>
</evidence>
<gene>
    <name evidence="6" type="ORF">SE17_17690</name>
</gene>
<keyword evidence="7" id="KW-1185">Reference proteome</keyword>
<keyword evidence="1" id="KW-0004">4Fe-4S</keyword>
<keyword evidence="3" id="KW-0560">Oxidoreductase</keyword>
<dbReference type="PATRIC" id="fig|186479.3.peg.9641"/>
<keyword evidence="2" id="KW-0479">Metal-binding</keyword>
<evidence type="ECO:0000256" key="4">
    <source>
        <dbReference type="ARBA" id="ARBA00023004"/>
    </source>
</evidence>
<comment type="caution">
    <text evidence="6">The sequence shown here is derived from an EMBL/GenBank/DDBJ whole genome shotgun (WGS) entry which is preliminary data.</text>
</comment>
<dbReference type="GO" id="GO:0046872">
    <property type="term" value="F:metal ion binding"/>
    <property type="evidence" value="ECO:0007669"/>
    <property type="project" value="UniProtKB-KW"/>
</dbReference>
<dbReference type="Proteomes" id="UP000050509">
    <property type="component" value="Unassembled WGS sequence"/>
</dbReference>
<accession>A0A0N8PS90</accession>
<dbReference type="GO" id="GO:0016491">
    <property type="term" value="F:oxidoreductase activity"/>
    <property type="evidence" value="ECO:0007669"/>
    <property type="project" value="UniProtKB-KW"/>
</dbReference>
<dbReference type="GO" id="GO:0016829">
    <property type="term" value="F:lyase activity"/>
    <property type="evidence" value="ECO:0007669"/>
    <property type="project" value="UniProtKB-KW"/>
</dbReference>
<dbReference type="EMBL" id="LJCR01000673">
    <property type="protein sequence ID" value="KPV52061.1"/>
    <property type="molecule type" value="Genomic_DNA"/>
</dbReference>
<protein>
    <submittedName>
        <fullName evidence="6">Xanthan lyase</fullName>
    </submittedName>
</protein>
<dbReference type="InterPro" id="IPR039650">
    <property type="entry name" value="HdrA-like"/>
</dbReference>
<dbReference type="Gene3D" id="3.50.50.60">
    <property type="entry name" value="FAD/NAD(P)-binding domain"/>
    <property type="match status" value="1"/>
</dbReference>
<dbReference type="Pfam" id="PF12831">
    <property type="entry name" value="FAD_oxidored"/>
    <property type="match status" value="1"/>
</dbReference>
<dbReference type="AlphaFoldDB" id="A0A0N8PS90"/>
<dbReference type="PANTHER" id="PTHR43498:SF1">
    <property type="entry name" value="COB--COM HETERODISULFIDE REDUCTASE IRON-SULFUR SUBUNIT A"/>
    <property type="match status" value="1"/>
</dbReference>
<keyword evidence="5" id="KW-0411">Iron-sulfur</keyword>
<evidence type="ECO:0000256" key="3">
    <source>
        <dbReference type="ARBA" id="ARBA00023002"/>
    </source>
</evidence>
<proteinExistence type="predicted"/>
<evidence type="ECO:0000256" key="5">
    <source>
        <dbReference type="ARBA" id="ARBA00023014"/>
    </source>
</evidence>